<proteinExistence type="predicted"/>
<organism evidence="1">
    <name type="scientific">uncultured Verrucomicrobiales bacterium HF0130_14P10</name>
    <dbReference type="NCBI Taxonomy" id="723606"/>
    <lineage>
        <taxon>Bacteria</taxon>
        <taxon>Pseudomonadati</taxon>
        <taxon>Verrucomicrobiota</taxon>
        <taxon>Verrucomicrobiia</taxon>
        <taxon>Verrucomicrobiales</taxon>
        <taxon>environmental samples</taxon>
    </lineage>
</organism>
<dbReference type="AlphaFoldDB" id="E7C2M6"/>
<accession>E7C2M6</accession>
<name>E7C2M6_9BACT</name>
<reference evidence="1" key="1">
    <citation type="submission" date="2010-01" db="EMBL/GenBank/DDBJ databases">
        <title>Genome fragments of uncultured bacteria from the North Pacific subtropical Gyre.</title>
        <authorList>
            <person name="Pham V.D."/>
            <person name="Delong E.F."/>
        </authorList>
    </citation>
    <scope>NUCLEOTIDE SEQUENCE</scope>
</reference>
<evidence type="ECO:0000313" key="1">
    <source>
        <dbReference type="EMBL" id="ADI21700.1"/>
    </source>
</evidence>
<sequence length="169" mass="18405">MEIGVVDMMEIGVVDVMEIGVVDVTEIGVVDVMEIGVVDVMEVAEDAMRGAIGIQKVDLAEKISVIETVRQEMNKKSPMGRGTDLVDVRETGAEIGTARIKQAKDAMEGKVPASIARIVEIPNPTKTLPPLARRPMHPLKRSREALVSFWLVSSGANKSTKDQSERRVI</sequence>
<dbReference type="EMBL" id="GU567963">
    <property type="protein sequence ID" value="ADI21700.1"/>
    <property type="molecule type" value="Genomic_DNA"/>
</dbReference>
<protein>
    <submittedName>
        <fullName evidence="1">Uncharacterized protein</fullName>
    </submittedName>
</protein>